<evidence type="ECO:0000256" key="1">
    <source>
        <dbReference type="SAM" id="MobiDB-lite"/>
    </source>
</evidence>
<evidence type="ECO:0000313" key="3">
    <source>
        <dbReference type="Proteomes" id="UP001152795"/>
    </source>
</evidence>
<organism evidence="2 3">
    <name type="scientific">Paramuricea clavata</name>
    <name type="common">Red gorgonian</name>
    <name type="synonym">Violescent sea-whip</name>
    <dbReference type="NCBI Taxonomy" id="317549"/>
    <lineage>
        <taxon>Eukaryota</taxon>
        <taxon>Metazoa</taxon>
        <taxon>Cnidaria</taxon>
        <taxon>Anthozoa</taxon>
        <taxon>Octocorallia</taxon>
        <taxon>Malacalcyonacea</taxon>
        <taxon>Plexauridae</taxon>
        <taxon>Paramuricea</taxon>
    </lineage>
</organism>
<dbReference type="EMBL" id="CACRXK020010786">
    <property type="protein sequence ID" value="CAB4020106.1"/>
    <property type="molecule type" value="Genomic_DNA"/>
</dbReference>
<dbReference type="AlphaFoldDB" id="A0A6S7IQX4"/>
<gene>
    <name evidence="2" type="ORF">PACLA_8A025353</name>
</gene>
<feature type="compositionally biased region" description="Polar residues" evidence="1">
    <location>
        <begin position="400"/>
        <end position="411"/>
    </location>
</feature>
<comment type="caution">
    <text evidence="2">The sequence shown here is derived from an EMBL/GenBank/DDBJ whole genome shotgun (WGS) entry which is preliminary data.</text>
</comment>
<accession>A0A6S7IQX4</accession>
<name>A0A6S7IQX4_PARCT</name>
<feature type="compositionally biased region" description="Basic and acidic residues" evidence="1">
    <location>
        <begin position="190"/>
        <end position="209"/>
    </location>
</feature>
<sequence length="420" mass="45842">MGEDGKDSSKIEPFHNLNEKSYHKIMETASLSFKQPDPLGNVLSSEISKTTENGHEMKANVSPQKMVMGKTKVKKKMRVEDIITNLTKKVKQVANTPPKENEVKKIESMPTKDNKVKKVGSTLANENEVKKVGSMPPKDNKVKKVGSTLAKENEMKKVGSMPPKDNKVKKVGSTLAKENEMKKVGSTLAKDNEVKKVKSTPAKDSEVKKVKSTPPKKNEVKQQVGHTPTKENGSMPANDNYLSSSGETQEDDVSSFASMCTIRNNLPEYTDLSELPPLTKQITKISPGNVVPKIIQTTPAISNPPNPVRQVILQTVPQRTNQQTPIILNKLPPGFIIRSDLPSSSFPNLQTTSTSGQPTLLLITKSGGPIYLTQNRNTSTNQTQAKPVNKANTSPVFTQTKPIISSSNPSTLLKGKAINS</sequence>
<feature type="compositionally biased region" description="Basic and acidic residues" evidence="1">
    <location>
        <begin position="99"/>
        <end position="116"/>
    </location>
</feature>
<feature type="region of interest" description="Disordered" evidence="1">
    <location>
        <begin position="400"/>
        <end position="420"/>
    </location>
</feature>
<protein>
    <submittedName>
        <fullName evidence="2">Uncharacterized protein</fullName>
    </submittedName>
</protein>
<dbReference type="Proteomes" id="UP001152795">
    <property type="component" value="Unassembled WGS sequence"/>
</dbReference>
<feature type="compositionally biased region" description="Polar residues" evidence="1">
    <location>
        <begin position="224"/>
        <end position="247"/>
    </location>
</feature>
<proteinExistence type="predicted"/>
<reference evidence="2" key="1">
    <citation type="submission" date="2020-04" db="EMBL/GenBank/DDBJ databases">
        <authorList>
            <person name="Alioto T."/>
            <person name="Alioto T."/>
            <person name="Gomez Garrido J."/>
        </authorList>
    </citation>
    <scope>NUCLEOTIDE SEQUENCE</scope>
    <source>
        <strain evidence="2">A484AB</strain>
    </source>
</reference>
<feature type="region of interest" description="Disordered" evidence="1">
    <location>
        <begin position="92"/>
        <end position="250"/>
    </location>
</feature>
<keyword evidence="3" id="KW-1185">Reference proteome</keyword>
<evidence type="ECO:0000313" key="2">
    <source>
        <dbReference type="EMBL" id="CAB4020106.1"/>
    </source>
</evidence>
<feature type="non-terminal residue" evidence="2">
    <location>
        <position position="1"/>
    </location>
</feature>